<keyword evidence="2" id="KW-1003">Cell membrane</keyword>
<accession>A0ABS8FWE5</accession>
<dbReference type="PRINTS" id="PR00781">
    <property type="entry name" value="LIPOSIGPTASE"/>
</dbReference>
<evidence type="ECO:0000256" key="8">
    <source>
        <dbReference type="ARBA" id="ARBA00023136"/>
    </source>
</evidence>
<evidence type="ECO:0000256" key="1">
    <source>
        <dbReference type="ARBA" id="ARBA00006139"/>
    </source>
</evidence>
<keyword evidence="5" id="KW-0064">Aspartyl protease</keyword>
<evidence type="ECO:0000256" key="5">
    <source>
        <dbReference type="ARBA" id="ARBA00022750"/>
    </source>
</evidence>
<keyword evidence="11" id="KW-1185">Reference proteome</keyword>
<dbReference type="Pfam" id="PF01252">
    <property type="entry name" value="Peptidase_A8"/>
    <property type="match status" value="1"/>
</dbReference>
<gene>
    <name evidence="10" type="ORF">LKD70_07920</name>
</gene>
<comment type="caution">
    <text evidence="10">The sequence shown here is derived from an EMBL/GenBank/DDBJ whole genome shotgun (WGS) entry which is preliminary data.</text>
</comment>
<keyword evidence="6" id="KW-0378">Hydrolase</keyword>
<dbReference type="PANTHER" id="PTHR33695">
    <property type="entry name" value="LIPOPROTEIN SIGNAL PEPTIDASE"/>
    <property type="match status" value="1"/>
</dbReference>
<protein>
    <submittedName>
        <fullName evidence="10">Signal peptidase II</fullName>
    </submittedName>
</protein>
<evidence type="ECO:0000256" key="9">
    <source>
        <dbReference type="RuleBase" id="RU004181"/>
    </source>
</evidence>
<keyword evidence="3" id="KW-0645">Protease</keyword>
<evidence type="ECO:0000313" key="11">
    <source>
        <dbReference type="Proteomes" id="UP001198151"/>
    </source>
</evidence>
<dbReference type="PANTHER" id="PTHR33695:SF1">
    <property type="entry name" value="LIPOPROTEIN SIGNAL PEPTIDASE"/>
    <property type="match status" value="1"/>
</dbReference>
<evidence type="ECO:0000256" key="7">
    <source>
        <dbReference type="ARBA" id="ARBA00022989"/>
    </source>
</evidence>
<keyword evidence="7" id="KW-1133">Transmembrane helix</keyword>
<name>A0ABS8FWE5_9FIRM</name>
<evidence type="ECO:0000256" key="4">
    <source>
        <dbReference type="ARBA" id="ARBA00022692"/>
    </source>
</evidence>
<evidence type="ECO:0000256" key="2">
    <source>
        <dbReference type="ARBA" id="ARBA00022475"/>
    </source>
</evidence>
<dbReference type="Proteomes" id="UP001198151">
    <property type="component" value="Unassembled WGS sequence"/>
</dbReference>
<organism evidence="10 11">
    <name type="scientific">Ruminococcus turbiniformis</name>
    <dbReference type="NCBI Taxonomy" id="2881258"/>
    <lineage>
        <taxon>Bacteria</taxon>
        <taxon>Bacillati</taxon>
        <taxon>Bacillota</taxon>
        <taxon>Clostridia</taxon>
        <taxon>Eubacteriales</taxon>
        <taxon>Oscillospiraceae</taxon>
        <taxon>Ruminococcus</taxon>
    </lineage>
</organism>
<reference evidence="10 11" key="1">
    <citation type="submission" date="2021-10" db="EMBL/GenBank/DDBJ databases">
        <title>Anaerobic single-cell dispensing facilitates the cultivation of human gut bacteria.</title>
        <authorList>
            <person name="Afrizal A."/>
        </authorList>
    </citation>
    <scope>NUCLEOTIDE SEQUENCE [LARGE SCALE GENOMIC DNA]</scope>
    <source>
        <strain evidence="10 11">CLA-AA-H200</strain>
    </source>
</reference>
<dbReference type="RefSeq" id="WP_227707489.1">
    <property type="nucleotide sequence ID" value="NZ_JAJEQX010000011.1"/>
</dbReference>
<dbReference type="InterPro" id="IPR001872">
    <property type="entry name" value="Peptidase_A8"/>
</dbReference>
<proteinExistence type="inferred from homology"/>
<keyword evidence="4" id="KW-0812">Transmembrane</keyword>
<evidence type="ECO:0000256" key="6">
    <source>
        <dbReference type="ARBA" id="ARBA00022801"/>
    </source>
</evidence>
<sequence length="154" mass="17074">MKIRQLPWGTAGAFAADQIMKSYAEQNMEKNEERTLTDRIVLRRVHNRGMCLNILSDRPRIVRGLSAAAAGVVTVMYASACVRKKGICRRAGLSLLTAGAWSNTFDRLARGYVVDYIGFQTKNEKISGITYNLGDFFIAAGSALLVISELRKKQ</sequence>
<keyword evidence="8" id="KW-0472">Membrane</keyword>
<evidence type="ECO:0000313" key="10">
    <source>
        <dbReference type="EMBL" id="MCC2254351.1"/>
    </source>
</evidence>
<dbReference type="EMBL" id="JAJEQX010000011">
    <property type="protein sequence ID" value="MCC2254351.1"/>
    <property type="molecule type" value="Genomic_DNA"/>
</dbReference>
<comment type="similarity">
    <text evidence="1 9">Belongs to the peptidase A8 family.</text>
</comment>
<evidence type="ECO:0000256" key="3">
    <source>
        <dbReference type="ARBA" id="ARBA00022670"/>
    </source>
</evidence>